<comment type="similarity">
    <text evidence="2">Belongs to the SNAP family.</text>
</comment>
<evidence type="ECO:0000256" key="2">
    <source>
        <dbReference type="ARBA" id="ARBA00010050"/>
    </source>
</evidence>
<dbReference type="GO" id="GO:0005483">
    <property type="term" value="F:soluble NSF attachment protein activity"/>
    <property type="evidence" value="ECO:0007669"/>
    <property type="project" value="TreeGrafter"/>
</dbReference>
<accession>A0AAW2TSJ0</accession>
<dbReference type="GO" id="GO:0031201">
    <property type="term" value="C:SNARE complex"/>
    <property type="evidence" value="ECO:0007669"/>
    <property type="project" value="TreeGrafter"/>
</dbReference>
<dbReference type="PANTHER" id="PTHR13768">
    <property type="entry name" value="SOLUBLE NSF ATTACHMENT PROTEIN SNAP"/>
    <property type="match status" value="1"/>
</dbReference>
<comment type="caution">
    <text evidence="11">The sequence shown here is derived from an EMBL/GenBank/DDBJ whole genome shotgun (WGS) entry which is preliminary data.</text>
</comment>
<keyword evidence="10" id="KW-0812">Transmembrane</keyword>
<dbReference type="GO" id="GO:0006886">
    <property type="term" value="P:intracellular protein transport"/>
    <property type="evidence" value="ECO:0007669"/>
    <property type="project" value="InterPro"/>
</dbReference>
<evidence type="ECO:0000256" key="6">
    <source>
        <dbReference type="ARBA" id="ARBA00023136"/>
    </source>
</evidence>
<keyword evidence="5" id="KW-0653">Protein transport</keyword>
<sequence>MRLGKWIFYSLSRFQVPSTPTFETGAKGDEFAVLTTPFRSVSVDDPDSRSHSNFRHNGSLVSSETCKCTAPQSDETHPEELPARSKGQEMFSSPWDAAKHMESAVALAKEVGNWNEVSDFYKQASELYIQCGRAQPVLDALAKGACALEDALPDEPIKIYTNACVVLEDDGKEQMTFDLYRAATNVYVKLEKYTDAATFLLKWPYQLTSEMLLIASARLILVQLLCIFMRMTSSRQRNVTMIVARLKLY</sequence>
<comment type="subcellular location">
    <subcellularLocation>
        <location evidence="1">Membrane</location>
        <topology evidence="1">Peripheral membrane protein</topology>
    </subcellularLocation>
</comment>
<protein>
    <recommendedName>
        <fullName evidence="7">Gamma-soluble NSF attachment protein</fullName>
    </recommendedName>
    <alternativeName>
        <fullName evidence="8">N-ethylmaleimide-sensitive factor attachment protein gamma</fullName>
    </alternativeName>
</protein>
<keyword evidence="6 10" id="KW-0472">Membrane</keyword>
<dbReference type="GO" id="GO:0019905">
    <property type="term" value="F:syntaxin binding"/>
    <property type="evidence" value="ECO:0007669"/>
    <property type="project" value="TreeGrafter"/>
</dbReference>
<evidence type="ECO:0000256" key="7">
    <source>
        <dbReference type="ARBA" id="ARBA00040047"/>
    </source>
</evidence>
<feature type="region of interest" description="Disordered" evidence="9">
    <location>
        <begin position="69"/>
        <end position="88"/>
    </location>
</feature>
<feature type="compositionally biased region" description="Basic and acidic residues" evidence="9">
    <location>
        <begin position="74"/>
        <end position="87"/>
    </location>
</feature>
<reference evidence="11" key="2">
    <citation type="journal article" date="2024" name="Plant">
        <title>Genomic evolution and insights into agronomic trait innovations of Sesamum species.</title>
        <authorList>
            <person name="Miao H."/>
            <person name="Wang L."/>
            <person name="Qu L."/>
            <person name="Liu H."/>
            <person name="Sun Y."/>
            <person name="Le M."/>
            <person name="Wang Q."/>
            <person name="Wei S."/>
            <person name="Zheng Y."/>
            <person name="Lin W."/>
            <person name="Duan Y."/>
            <person name="Cao H."/>
            <person name="Xiong S."/>
            <person name="Wang X."/>
            <person name="Wei L."/>
            <person name="Li C."/>
            <person name="Ma Q."/>
            <person name="Ju M."/>
            <person name="Zhao R."/>
            <person name="Li G."/>
            <person name="Mu C."/>
            <person name="Tian Q."/>
            <person name="Mei H."/>
            <person name="Zhang T."/>
            <person name="Gao T."/>
            <person name="Zhang H."/>
        </authorList>
    </citation>
    <scope>NUCLEOTIDE SEQUENCE</scope>
    <source>
        <strain evidence="11">G02</strain>
    </source>
</reference>
<dbReference type="InterPro" id="IPR000744">
    <property type="entry name" value="NSF_attach"/>
</dbReference>
<keyword evidence="10" id="KW-1133">Transmembrane helix</keyword>
<evidence type="ECO:0000256" key="10">
    <source>
        <dbReference type="SAM" id="Phobius"/>
    </source>
</evidence>
<dbReference type="GO" id="GO:0005774">
    <property type="term" value="C:vacuolar membrane"/>
    <property type="evidence" value="ECO:0007669"/>
    <property type="project" value="TreeGrafter"/>
</dbReference>
<organism evidence="11">
    <name type="scientific">Sesamum radiatum</name>
    <name type="common">Black benniseed</name>
    <dbReference type="NCBI Taxonomy" id="300843"/>
    <lineage>
        <taxon>Eukaryota</taxon>
        <taxon>Viridiplantae</taxon>
        <taxon>Streptophyta</taxon>
        <taxon>Embryophyta</taxon>
        <taxon>Tracheophyta</taxon>
        <taxon>Spermatophyta</taxon>
        <taxon>Magnoliopsida</taxon>
        <taxon>eudicotyledons</taxon>
        <taxon>Gunneridae</taxon>
        <taxon>Pentapetalae</taxon>
        <taxon>asterids</taxon>
        <taxon>lamiids</taxon>
        <taxon>Lamiales</taxon>
        <taxon>Pedaliaceae</taxon>
        <taxon>Sesamum</taxon>
    </lineage>
</organism>
<evidence type="ECO:0000256" key="9">
    <source>
        <dbReference type="SAM" id="MobiDB-lite"/>
    </source>
</evidence>
<dbReference type="GO" id="GO:0016192">
    <property type="term" value="P:vesicle-mediated transport"/>
    <property type="evidence" value="ECO:0007669"/>
    <property type="project" value="UniProtKB-KW"/>
</dbReference>
<evidence type="ECO:0000256" key="4">
    <source>
        <dbReference type="ARBA" id="ARBA00022892"/>
    </source>
</evidence>
<keyword evidence="4" id="KW-0931">ER-Golgi transport</keyword>
<dbReference type="EMBL" id="JACGWJ010000007">
    <property type="protein sequence ID" value="KAL0407810.1"/>
    <property type="molecule type" value="Genomic_DNA"/>
</dbReference>
<keyword evidence="3" id="KW-0813">Transport</keyword>
<dbReference type="Gene3D" id="1.25.40.10">
    <property type="entry name" value="Tetratricopeptide repeat domain"/>
    <property type="match status" value="1"/>
</dbReference>
<dbReference type="PANTHER" id="PTHR13768:SF2">
    <property type="entry name" value="GAMMA-SOLUBLE NSF ATTACHMENT PROTEIN"/>
    <property type="match status" value="1"/>
</dbReference>
<reference evidence="11" key="1">
    <citation type="submission" date="2020-06" db="EMBL/GenBank/DDBJ databases">
        <authorList>
            <person name="Li T."/>
            <person name="Hu X."/>
            <person name="Zhang T."/>
            <person name="Song X."/>
            <person name="Zhang H."/>
            <person name="Dai N."/>
            <person name="Sheng W."/>
            <person name="Hou X."/>
            <person name="Wei L."/>
        </authorList>
    </citation>
    <scope>NUCLEOTIDE SEQUENCE</scope>
    <source>
        <strain evidence="11">G02</strain>
        <tissue evidence="11">Leaf</tissue>
    </source>
</reference>
<gene>
    <name evidence="11" type="ORF">Sradi_1715400</name>
</gene>
<evidence type="ECO:0000313" key="11">
    <source>
        <dbReference type="EMBL" id="KAL0407810.1"/>
    </source>
</evidence>
<dbReference type="InterPro" id="IPR011990">
    <property type="entry name" value="TPR-like_helical_dom_sf"/>
</dbReference>
<evidence type="ECO:0000256" key="5">
    <source>
        <dbReference type="ARBA" id="ARBA00022927"/>
    </source>
</evidence>
<name>A0AAW2TSJ0_SESRA</name>
<feature type="transmembrane region" description="Helical" evidence="10">
    <location>
        <begin position="211"/>
        <end position="231"/>
    </location>
</feature>
<evidence type="ECO:0000256" key="3">
    <source>
        <dbReference type="ARBA" id="ARBA00022448"/>
    </source>
</evidence>
<evidence type="ECO:0000256" key="1">
    <source>
        <dbReference type="ARBA" id="ARBA00004170"/>
    </source>
</evidence>
<evidence type="ECO:0000256" key="8">
    <source>
        <dbReference type="ARBA" id="ARBA00042485"/>
    </source>
</evidence>
<dbReference type="SUPFAM" id="SSF48452">
    <property type="entry name" value="TPR-like"/>
    <property type="match status" value="1"/>
</dbReference>
<dbReference type="AlphaFoldDB" id="A0AAW2TSJ0"/>
<proteinExistence type="inferred from homology"/>